<evidence type="ECO:0000313" key="2">
    <source>
        <dbReference type="EMBL" id="EME38923.1"/>
    </source>
</evidence>
<gene>
    <name evidence="2" type="ORF">DOTSEDRAFT_29115</name>
</gene>
<dbReference type="EMBL" id="KB446546">
    <property type="protein sequence ID" value="EME38923.1"/>
    <property type="molecule type" value="Genomic_DNA"/>
</dbReference>
<sequence length="168" mass="18538">MAQRSTCRTNNAVLHALTVLLLRLREHITAITITDISSLKVMGGATPIVSTASLGFLEKPNEDGLRRFHSTIVEDMAVNGLCVEELRLGQVYLGIEPNHLEVIGMFAEVLEHVKVSIIEICVEQDAAMDNLLAFIRLLATAPVLCRLDLHVASIRHYLDVSLSWKIAV</sequence>
<dbReference type="AlphaFoldDB" id="M2WIX4"/>
<feature type="signal peptide" evidence="1">
    <location>
        <begin position="1"/>
        <end position="30"/>
    </location>
</feature>
<accession>M2WIX4</accession>
<keyword evidence="3" id="KW-1185">Reference proteome</keyword>
<proteinExistence type="predicted"/>
<feature type="chain" id="PRO_5004028049" evidence="1">
    <location>
        <begin position="31"/>
        <end position="168"/>
    </location>
</feature>
<dbReference type="HOGENOM" id="CLU_1586432_0_0_1"/>
<name>M2WIX4_DOTSN</name>
<dbReference type="Proteomes" id="UP000016933">
    <property type="component" value="Unassembled WGS sequence"/>
</dbReference>
<keyword evidence="1" id="KW-0732">Signal</keyword>
<evidence type="ECO:0000313" key="3">
    <source>
        <dbReference type="Proteomes" id="UP000016933"/>
    </source>
</evidence>
<evidence type="ECO:0000256" key="1">
    <source>
        <dbReference type="SAM" id="SignalP"/>
    </source>
</evidence>
<organism evidence="2 3">
    <name type="scientific">Dothistroma septosporum (strain NZE10 / CBS 128990)</name>
    <name type="common">Red band needle blight fungus</name>
    <name type="synonym">Mycosphaerella pini</name>
    <dbReference type="NCBI Taxonomy" id="675120"/>
    <lineage>
        <taxon>Eukaryota</taxon>
        <taxon>Fungi</taxon>
        <taxon>Dikarya</taxon>
        <taxon>Ascomycota</taxon>
        <taxon>Pezizomycotina</taxon>
        <taxon>Dothideomycetes</taxon>
        <taxon>Dothideomycetidae</taxon>
        <taxon>Mycosphaerellales</taxon>
        <taxon>Mycosphaerellaceae</taxon>
        <taxon>Dothistroma</taxon>
    </lineage>
</organism>
<protein>
    <submittedName>
        <fullName evidence="2">Uncharacterized protein</fullName>
    </submittedName>
</protein>
<reference evidence="3" key="1">
    <citation type="journal article" date="2012" name="PLoS Genet.">
        <title>The genomes of the fungal plant pathogens Cladosporium fulvum and Dothistroma septosporum reveal adaptation to different hosts and lifestyles but also signatures of common ancestry.</title>
        <authorList>
            <person name="de Wit P.J.G.M."/>
            <person name="van der Burgt A."/>
            <person name="Oekmen B."/>
            <person name="Stergiopoulos I."/>
            <person name="Abd-Elsalam K.A."/>
            <person name="Aerts A.L."/>
            <person name="Bahkali A.H."/>
            <person name="Beenen H.G."/>
            <person name="Chettri P."/>
            <person name="Cox M.P."/>
            <person name="Datema E."/>
            <person name="de Vries R.P."/>
            <person name="Dhillon B."/>
            <person name="Ganley A.R."/>
            <person name="Griffiths S.A."/>
            <person name="Guo Y."/>
            <person name="Hamelin R.C."/>
            <person name="Henrissat B."/>
            <person name="Kabir M.S."/>
            <person name="Jashni M.K."/>
            <person name="Kema G."/>
            <person name="Klaubauf S."/>
            <person name="Lapidus A."/>
            <person name="Levasseur A."/>
            <person name="Lindquist E."/>
            <person name="Mehrabi R."/>
            <person name="Ohm R.A."/>
            <person name="Owen T.J."/>
            <person name="Salamov A."/>
            <person name="Schwelm A."/>
            <person name="Schijlen E."/>
            <person name="Sun H."/>
            <person name="van den Burg H.A."/>
            <person name="van Ham R.C.H.J."/>
            <person name="Zhang S."/>
            <person name="Goodwin S.B."/>
            <person name="Grigoriev I.V."/>
            <person name="Collemare J."/>
            <person name="Bradshaw R.E."/>
        </authorList>
    </citation>
    <scope>NUCLEOTIDE SEQUENCE [LARGE SCALE GENOMIC DNA]</scope>
    <source>
        <strain evidence="3">NZE10 / CBS 128990</strain>
    </source>
</reference>
<reference evidence="2 3" key="2">
    <citation type="journal article" date="2012" name="PLoS Pathog.">
        <title>Diverse lifestyles and strategies of plant pathogenesis encoded in the genomes of eighteen Dothideomycetes fungi.</title>
        <authorList>
            <person name="Ohm R.A."/>
            <person name="Feau N."/>
            <person name="Henrissat B."/>
            <person name="Schoch C.L."/>
            <person name="Horwitz B.A."/>
            <person name="Barry K.W."/>
            <person name="Condon B.J."/>
            <person name="Copeland A.C."/>
            <person name="Dhillon B."/>
            <person name="Glaser F."/>
            <person name="Hesse C.N."/>
            <person name="Kosti I."/>
            <person name="LaButti K."/>
            <person name="Lindquist E.A."/>
            <person name="Lucas S."/>
            <person name="Salamov A.A."/>
            <person name="Bradshaw R.E."/>
            <person name="Ciuffetti L."/>
            <person name="Hamelin R.C."/>
            <person name="Kema G.H.J."/>
            <person name="Lawrence C."/>
            <person name="Scott J.A."/>
            <person name="Spatafora J.W."/>
            <person name="Turgeon B.G."/>
            <person name="de Wit P.J.G.M."/>
            <person name="Zhong S."/>
            <person name="Goodwin S.B."/>
            <person name="Grigoriev I.V."/>
        </authorList>
    </citation>
    <scope>NUCLEOTIDE SEQUENCE [LARGE SCALE GENOMIC DNA]</scope>
    <source>
        <strain evidence="3">NZE10 / CBS 128990</strain>
    </source>
</reference>